<feature type="region of interest" description="Disordered" evidence="1">
    <location>
        <begin position="20"/>
        <end position="82"/>
    </location>
</feature>
<reference evidence="4" key="1">
    <citation type="submission" date="2016-06" db="UniProtKB">
        <authorList>
            <consortium name="WormBaseParasite"/>
        </authorList>
    </citation>
    <scope>IDENTIFICATION</scope>
</reference>
<keyword evidence="3" id="KW-1185">Reference proteome</keyword>
<dbReference type="InterPro" id="IPR046347">
    <property type="entry name" value="bZIP_sf"/>
</dbReference>
<evidence type="ECO:0000313" key="2">
    <source>
        <dbReference type="EMBL" id="VDM29219.1"/>
    </source>
</evidence>
<protein>
    <submittedName>
        <fullName evidence="4">BZIP domain-containing protein</fullName>
    </submittedName>
</protein>
<gene>
    <name evidence="2" type="ORF">TCNE_LOCUS3502</name>
</gene>
<feature type="compositionally biased region" description="Polar residues" evidence="1">
    <location>
        <begin position="20"/>
        <end position="39"/>
    </location>
</feature>
<evidence type="ECO:0000313" key="3">
    <source>
        <dbReference type="Proteomes" id="UP000050794"/>
    </source>
</evidence>
<reference evidence="2 3" key="2">
    <citation type="submission" date="2018-11" db="EMBL/GenBank/DDBJ databases">
        <authorList>
            <consortium name="Pathogen Informatics"/>
        </authorList>
    </citation>
    <scope>NUCLEOTIDE SEQUENCE [LARGE SCALE GENOMIC DNA]</scope>
</reference>
<dbReference type="AlphaFoldDB" id="A0A183U4T2"/>
<dbReference type="GO" id="GO:0003700">
    <property type="term" value="F:DNA-binding transcription factor activity"/>
    <property type="evidence" value="ECO:0007669"/>
    <property type="project" value="InterPro"/>
</dbReference>
<dbReference type="Gene3D" id="1.20.5.170">
    <property type="match status" value="1"/>
</dbReference>
<dbReference type="WBParaSite" id="TCNE_0000350201-mRNA-1">
    <property type="protein sequence ID" value="TCNE_0000350201-mRNA-1"/>
    <property type="gene ID" value="TCNE_0000350201"/>
</dbReference>
<evidence type="ECO:0000313" key="4">
    <source>
        <dbReference type="WBParaSite" id="TCNE_0000350201-mRNA-1"/>
    </source>
</evidence>
<dbReference type="EMBL" id="UYWY01004547">
    <property type="protein sequence ID" value="VDM29219.1"/>
    <property type="molecule type" value="Genomic_DNA"/>
</dbReference>
<evidence type="ECO:0000256" key="1">
    <source>
        <dbReference type="SAM" id="MobiDB-lite"/>
    </source>
</evidence>
<sequence>MPLARNDRLQHNVNSFAITERNLMTSNKKNSPVKTLNGTSKRRGRRRKEIAEAEDKGLTKEQLEKRNRRRDNNRVAAAKLRQKKRDEMETLKWVCLYWSLSLNFLCSLEAAQHK</sequence>
<accession>A0A183U4T2</accession>
<name>A0A183U4T2_TOXCA</name>
<feature type="compositionally biased region" description="Basic and acidic residues" evidence="1">
    <location>
        <begin position="49"/>
        <end position="73"/>
    </location>
</feature>
<dbReference type="Proteomes" id="UP000050794">
    <property type="component" value="Unassembled WGS sequence"/>
</dbReference>
<dbReference type="SUPFAM" id="SSF57959">
    <property type="entry name" value="Leucine zipper domain"/>
    <property type="match status" value="1"/>
</dbReference>
<organism evidence="3 4">
    <name type="scientific">Toxocara canis</name>
    <name type="common">Canine roundworm</name>
    <dbReference type="NCBI Taxonomy" id="6265"/>
    <lineage>
        <taxon>Eukaryota</taxon>
        <taxon>Metazoa</taxon>
        <taxon>Ecdysozoa</taxon>
        <taxon>Nematoda</taxon>
        <taxon>Chromadorea</taxon>
        <taxon>Rhabditida</taxon>
        <taxon>Spirurina</taxon>
        <taxon>Ascaridomorpha</taxon>
        <taxon>Ascaridoidea</taxon>
        <taxon>Toxocaridae</taxon>
        <taxon>Toxocara</taxon>
    </lineage>
</organism>
<proteinExistence type="predicted"/>